<feature type="region of interest" description="Disordered" evidence="1">
    <location>
        <begin position="160"/>
        <end position="199"/>
    </location>
</feature>
<evidence type="ECO:0008006" key="5">
    <source>
        <dbReference type="Google" id="ProtNLM"/>
    </source>
</evidence>
<keyword evidence="2" id="KW-0472">Membrane</keyword>
<evidence type="ECO:0000256" key="2">
    <source>
        <dbReference type="SAM" id="Phobius"/>
    </source>
</evidence>
<dbReference type="RefSeq" id="WP_188771554.1">
    <property type="nucleotide sequence ID" value="NZ_BMKK01000024.1"/>
</dbReference>
<reference evidence="3" key="2">
    <citation type="submission" date="2020-09" db="EMBL/GenBank/DDBJ databases">
        <authorList>
            <person name="Sun Q."/>
            <person name="Zhou Y."/>
        </authorList>
    </citation>
    <scope>NUCLEOTIDE SEQUENCE</scope>
    <source>
        <strain evidence="3">CGMCC 1.15958</strain>
    </source>
</reference>
<dbReference type="EMBL" id="BMKK01000024">
    <property type="protein sequence ID" value="GGD83507.1"/>
    <property type="molecule type" value="Genomic_DNA"/>
</dbReference>
<protein>
    <recommendedName>
        <fullName evidence="5">Outer membrane protein beta-barrel domain-containing protein</fullName>
    </recommendedName>
</protein>
<evidence type="ECO:0000256" key="1">
    <source>
        <dbReference type="SAM" id="MobiDB-lite"/>
    </source>
</evidence>
<evidence type="ECO:0000313" key="3">
    <source>
        <dbReference type="EMBL" id="GGD83507.1"/>
    </source>
</evidence>
<feature type="compositionally biased region" description="Polar residues" evidence="1">
    <location>
        <begin position="160"/>
        <end position="172"/>
    </location>
</feature>
<keyword evidence="2" id="KW-0812">Transmembrane</keyword>
<keyword evidence="2" id="KW-1133">Transmembrane helix</keyword>
<organism evidence="3 4">
    <name type="scientific">Emticicia aquatilis</name>
    <dbReference type="NCBI Taxonomy" id="1537369"/>
    <lineage>
        <taxon>Bacteria</taxon>
        <taxon>Pseudomonadati</taxon>
        <taxon>Bacteroidota</taxon>
        <taxon>Cytophagia</taxon>
        <taxon>Cytophagales</taxon>
        <taxon>Leadbetterellaceae</taxon>
        <taxon>Emticicia</taxon>
    </lineage>
</organism>
<reference evidence="3" key="1">
    <citation type="journal article" date="2014" name="Int. J. Syst. Evol. Microbiol.">
        <title>Complete genome sequence of Corynebacterium casei LMG S-19264T (=DSM 44701T), isolated from a smear-ripened cheese.</title>
        <authorList>
            <consortium name="US DOE Joint Genome Institute (JGI-PGF)"/>
            <person name="Walter F."/>
            <person name="Albersmeier A."/>
            <person name="Kalinowski J."/>
            <person name="Ruckert C."/>
        </authorList>
    </citation>
    <scope>NUCLEOTIDE SEQUENCE</scope>
    <source>
        <strain evidence="3">CGMCC 1.15958</strain>
    </source>
</reference>
<feature type="region of interest" description="Disordered" evidence="1">
    <location>
        <begin position="213"/>
        <end position="262"/>
    </location>
</feature>
<dbReference type="AlphaFoldDB" id="A0A916ZBA2"/>
<sequence>MKTDKFDEAFRRKVENFHPPFSEDEIDRVQGYVNQHIPLSLWQRFGHIFTYSVGTLMILTLLTTTIFQANENKSLLNKISELNQQLEQKSTQTASKTVLKEKSSPVIVEKIDTVYVVKHIKHEIKVDDYEESIAAQPQTNSSENTPFENGGDISENTAVAASKNSEKSISNLSKEETNKDNFSKNINKNTSNATNKGYNTSKKRFETIAQQNSFVGNKSDLNSGGKSAPKDYSENKESKITQNTDNQANNTTQTPANQSELEEVSLKTLSLKDLKSKGYNPLGLSPAISFADRQLKTARWVDASSKKFGFRMPQITLPSLKYRVGLGSNIDNGQIGTSILTEVLFSKRWSMTTGLNVSFLGFEHFGDEDDFKRKTERDFREQHDLDLPLSSPIKDIEAHQVLFRIPLYLNYRLPLRKDYTVLFSTGTDLDVNLRQITSFSHHDFIKENQQEGLTESIKVTPFNNWMLSTGIEKRWKRFSVQLSPYVSYQLKTLSYRNNDWLFGLKLNGLYRVSR</sequence>
<keyword evidence="4" id="KW-1185">Reference proteome</keyword>
<feature type="compositionally biased region" description="Polar residues" evidence="1">
    <location>
        <begin position="183"/>
        <end position="199"/>
    </location>
</feature>
<gene>
    <name evidence="3" type="ORF">GCM10011514_54480</name>
</gene>
<feature type="compositionally biased region" description="Basic and acidic residues" evidence="1">
    <location>
        <begin position="228"/>
        <end position="239"/>
    </location>
</feature>
<feature type="compositionally biased region" description="Low complexity" evidence="1">
    <location>
        <begin position="241"/>
        <end position="258"/>
    </location>
</feature>
<name>A0A916ZBA2_9BACT</name>
<comment type="caution">
    <text evidence="3">The sequence shown here is derived from an EMBL/GenBank/DDBJ whole genome shotgun (WGS) entry which is preliminary data.</text>
</comment>
<accession>A0A916ZBA2</accession>
<feature type="compositionally biased region" description="Polar residues" evidence="1">
    <location>
        <begin position="213"/>
        <end position="225"/>
    </location>
</feature>
<dbReference type="Proteomes" id="UP000609064">
    <property type="component" value="Unassembled WGS sequence"/>
</dbReference>
<feature type="transmembrane region" description="Helical" evidence="2">
    <location>
        <begin position="48"/>
        <end position="69"/>
    </location>
</feature>
<evidence type="ECO:0000313" key="4">
    <source>
        <dbReference type="Proteomes" id="UP000609064"/>
    </source>
</evidence>
<proteinExistence type="predicted"/>
<feature type="compositionally biased region" description="Basic and acidic residues" evidence="1">
    <location>
        <begin position="173"/>
        <end position="182"/>
    </location>
</feature>